<evidence type="ECO:0000256" key="2">
    <source>
        <dbReference type="SAM" id="MobiDB-lite"/>
    </source>
</evidence>
<reference evidence="4" key="1">
    <citation type="submission" date="2021-04" db="EMBL/GenBank/DDBJ databases">
        <title>Genome sequence of Woronichinia naegeliana from Washington state freshwater lake bloom.</title>
        <authorList>
            <person name="Dreher T.W."/>
        </authorList>
    </citation>
    <scope>NUCLEOTIDE SEQUENCE</scope>
    <source>
        <strain evidence="4">WA131</strain>
    </source>
</reference>
<evidence type="ECO:0000256" key="1">
    <source>
        <dbReference type="PROSITE-ProRule" id="PRU00339"/>
    </source>
</evidence>
<feature type="region of interest" description="Disordered" evidence="2">
    <location>
        <begin position="272"/>
        <end position="291"/>
    </location>
</feature>
<protein>
    <submittedName>
        <fullName evidence="4">Tetratricopeptide repeat protein</fullName>
    </submittedName>
</protein>
<dbReference type="SUPFAM" id="SSF48452">
    <property type="entry name" value="TPR-like"/>
    <property type="match status" value="1"/>
</dbReference>
<keyword evidence="1" id="KW-0802">TPR repeat</keyword>
<dbReference type="KEGG" id="wna:KA717_34180"/>
<dbReference type="GO" id="GO:0006383">
    <property type="term" value="P:transcription by RNA polymerase III"/>
    <property type="evidence" value="ECO:0007669"/>
    <property type="project" value="InterPro"/>
</dbReference>
<dbReference type="PANTHER" id="PTHR23082">
    <property type="entry name" value="TRANSCRIPTION INITIATION FACTOR IIIC TFIIIC , POLYPEPTIDE 3-RELATED"/>
    <property type="match status" value="1"/>
</dbReference>
<dbReference type="InterPro" id="IPR011990">
    <property type="entry name" value="TPR-like_helical_dom_sf"/>
</dbReference>
<gene>
    <name evidence="4" type="ORF">KA717_34180</name>
</gene>
<dbReference type="InterPro" id="IPR019734">
    <property type="entry name" value="TPR_rpt"/>
</dbReference>
<keyword evidence="3" id="KW-0472">Membrane</keyword>
<name>A0A977KV74_9CYAN</name>
<evidence type="ECO:0000313" key="4">
    <source>
        <dbReference type="EMBL" id="UXE60529.1"/>
    </source>
</evidence>
<dbReference type="Gene3D" id="1.25.40.10">
    <property type="entry name" value="Tetratricopeptide repeat domain"/>
    <property type="match status" value="2"/>
</dbReference>
<dbReference type="PROSITE" id="PS50005">
    <property type="entry name" value="TPR"/>
    <property type="match status" value="1"/>
</dbReference>
<dbReference type="Pfam" id="PF13181">
    <property type="entry name" value="TPR_8"/>
    <property type="match status" value="1"/>
</dbReference>
<proteinExistence type="predicted"/>
<accession>A0A977KV74</accession>
<dbReference type="PANTHER" id="PTHR23082:SF0">
    <property type="entry name" value="GENERAL TRANSCRIPTION FACTOR 3C POLYPEPTIDE 3"/>
    <property type="match status" value="1"/>
</dbReference>
<dbReference type="Proteomes" id="UP001065613">
    <property type="component" value="Chromosome"/>
</dbReference>
<keyword evidence="3" id="KW-0812">Transmembrane</keyword>
<organism evidence="4">
    <name type="scientific">Woronichinia naegeliana WA131</name>
    <dbReference type="NCBI Taxonomy" id="2824559"/>
    <lineage>
        <taxon>Bacteria</taxon>
        <taxon>Bacillati</taxon>
        <taxon>Cyanobacteriota</taxon>
        <taxon>Cyanophyceae</taxon>
        <taxon>Synechococcales</taxon>
        <taxon>Coelosphaeriaceae</taxon>
        <taxon>Woronichinia</taxon>
    </lineage>
</organism>
<dbReference type="Pfam" id="PF13432">
    <property type="entry name" value="TPR_16"/>
    <property type="match status" value="2"/>
</dbReference>
<sequence>MKVSESKRSRWVYGVLILMIAALILFSILPLATSIWQQNQAQSLGGSSSEELSRRLESQALGYQLVLEREPDNVNAWQGLLDTRLQQGDLTAAITPLEQLAQLQPDQVEYTLLLAQTKQQLQDDEGAANIYRNLLQNKPFDIRTLKGLSDLFLVQNKSQEAILTIQNAITQAIKVKANDPSEQTAAQLTSLQLLLGEIYLQQKRFDDAIALYDTASQINSEDFRPILSKALVLDQSGQKEAAEPLFQQALLLAPVQYKDTIKKMALGTLNHSASKSGTKATPNAPTVSTQP</sequence>
<dbReference type="GO" id="GO:0000127">
    <property type="term" value="C:transcription factor TFIIIC complex"/>
    <property type="evidence" value="ECO:0007669"/>
    <property type="project" value="TreeGrafter"/>
</dbReference>
<dbReference type="SMART" id="SM00028">
    <property type="entry name" value="TPR"/>
    <property type="match status" value="5"/>
</dbReference>
<feature type="transmembrane region" description="Helical" evidence="3">
    <location>
        <begin position="12"/>
        <end position="36"/>
    </location>
</feature>
<dbReference type="EMBL" id="CP073041">
    <property type="protein sequence ID" value="UXE60529.1"/>
    <property type="molecule type" value="Genomic_DNA"/>
</dbReference>
<evidence type="ECO:0000256" key="3">
    <source>
        <dbReference type="SAM" id="Phobius"/>
    </source>
</evidence>
<dbReference type="AlphaFoldDB" id="A0A977KV74"/>
<feature type="repeat" description="TPR" evidence="1">
    <location>
        <begin position="189"/>
        <end position="222"/>
    </location>
</feature>
<keyword evidence="3" id="KW-1133">Transmembrane helix</keyword>
<dbReference type="InterPro" id="IPR039340">
    <property type="entry name" value="Tfc4/TFIIIC-102/Sfc4"/>
</dbReference>